<feature type="region of interest" description="Disordered" evidence="1">
    <location>
        <begin position="102"/>
        <end position="124"/>
    </location>
</feature>
<evidence type="ECO:0000313" key="4">
    <source>
        <dbReference type="EMBL" id="SUZ65330.1"/>
    </source>
</evidence>
<keyword evidence="2" id="KW-0812">Transmembrane</keyword>
<name>A0A381PEI3_9ZZZZ</name>
<feature type="transmembrane region" description="Helical" evidence="2">
    <location>
        <begin position="160"/>
        <end position="184"/>
    </location>
</feature>
<dbReference type="EMBL" id="UINC01000957">
    <property type="protein sequence ID" value="SUZ65330.1"/>
    <property type="molecule type" value="Genomic_DNA"/>
</dbReference>
<sequence>VGESDTEDQENAPVDGVDEETFARAVGLSSDNKGKRGLGKRRKSHDEDSDAPEQAKLRNRERTVIRRPAAQQRQRDAIDEDTPVDQSTGVVPLVDVPDVAAEQNADPSNQPSAYRPIPPSSPPPLETELISEEADLGWLNRRRARVRRTRRTIRHVDPWSVLKVSVLLYACLYGATVLAGYLLWVAAVQSGVISNIESFIAEVGSYETWEINGEEIFRRATIIGAVLFVAGVALNVLLTIVFNLISDLVGGVRVTLLEEDQPPGQRN</sequence>
<feature type="region of interest" description="Disordered" evidence="1">
    <location>
        <begin position="1"/>
        <end position="90"/>
    </location>
</feature>
<protein>
    <recommendedName>
        <fullName evidence="3">DUF3566 domain-containing protein</fullName>
    </recommendedName>
</protein>
<evidence type="ECO:0000256" key="2">
    <source>
        <dbReference type="SAM" id="Phobius"/>
    </source>
</evidence>
<evidence type="ECO:0000259" key="3">
    <source>
        <dbReference type="Pfam" id="PF12089"/>
    </source>
</evidence>
<dbReference type="AlphaFoldDB" id="A0A381PEI3"/>
<accession>A0A381PEI3</accession>
<reference evidence="4" key="1">
    <citation type="submission" date="2018-05" db="EMBL/GenBank/DDBJ databases">
        <authorList>
            <person name="Lanie J.A."/>
            <person name="Ng W.-L."/>
            <person name="Kazmierczak K.M."/>
            <person name="Andrzejewski T.M."/>
            <person name="Davidsen T.M."/>
            <person name="Wayne K.J."/>
            <person name="Tettelin H."/>
            <person name="Glass J.I."/>
            <person name="Rusch D."/>
            <person name="Podicherti R."/>
            <person name="Tsui H.-C.T."/>
            <person name="Winkler M.E."/>
        </authorList>
    </citation>
    <scope>NUCLEOTIDE SEQUENCE</scope>
</reference>
<feature type="compositionally biased region" description="Acidic residues" evidence="1">
    <location>
        <begin position="1"/>
        <end position="20"/>
    </location>
</feature>
<dbReference type="Pfam" id="PF12089">
    <property type="entry name" value="DUF3566"/>
    <property type="match status" value="1"/>
</dbReference>
<organism evidence="4">
    <name type="scientific">marine metagenome</name>
    <dbReference type="NCBI Taxonomy" id="408172"/>
    <lineage>
        <taxon>unclassified sequences</taxon>
        <taxon>metagenomes</taxon>
        <taxon>ecological metagenomes</taxon>
    </lineage>
</organism>
<dbReference type="InterPro" id="IPR021949">
    <property type="entry name" value="DUF3566_TM"/>
</dbReference>
<feature type="compositionally biased region" description="Basic and acidic residues" evidence="1">
    <location>
        <begin position="53"/>
        <end position="64"/>
    </location>
</feature>
<feature type="transmembrane region" description="Helical" evidence="2">
    <location>
        <begin position="222"/>
        <end position="245"/>
    </location>
</feature>
<keyword evidence="2" id="KW-1133">Transmembrane helix</keyword>
<feature type="domain" description="DUF3566" evidence="3">
    <location>
        <begin position="147"/>
        <end position="257"/>
    </location>
</feature>
<evidence type="ECO:0000256" key="1">
    <source>
        <dbReference type="SAM" id="MobiDB-lite"/>
    </source>
</evidence>
<keyword evidence="2" id="KW-0472">Membrane</keyword>
<proteinExistence type="predicted"/>
<gene>
    <name evidence="4" type="ORF">METZ01_LOCUS18184</name>
</gene>
<feature type="non-terminal residue" evidence="4">
    <location>
        <position position="1"/>
    </location>
</feature>